<name>A0ABT8RV60_9FLAO</name>
<accession>A0ABT8RV60</accession>
<evidence type="ECO:0000313" key="3">
    <source>
        <dbReference type="Proteomes" id="UP001168579"/>
    </source>
</evidence>
<protein>
    <submittedName>
        <fullName evidence="2">Uncharacterized protein</fullName>
    </submittedName>
</protein>
<dbReference type="EMBL" id="JAUKUC010000002">
    <property type="protein sequence ID" value="MDO1514793.1"/>
    <property type="molecule type" value="Genomic_DNA"/>
</dbReference>
<organism evidence="2 3">
    <name type="scientific">Maribacter confluentis</name>
    <dbReference type="NCBI Taxonomy" id="1656093"/>
    <lineage>
        <taxon>Bacteria</taxon>
        <taxon>Pseudomonadati</taxon>
        <taxon>Bacteroidota</taxon>
        <taxon>Flavobacteriia</taxon>
        <taxon>Flavobacteriales</taxon>
        <taxon>Flavobacteriaceae</taxon>
        <taxon>Maribacter</taxon>
    </lineage>
</organism>
<proteinExistence type="predicted"/>
<dbReference type="RefSeq" id="WP_179213130.1">
    <property type="nucleotide sequence ID" value="NZ_JAUKUC010000001.1"/>
</dbReference>
<evidence type="ECO:0000313" key="1">
    <source>
        <dbReference type="EMBL" id="MDO1513680.1"/>
    </source>
</evidence>
<comment type="caution">
    <text evidence="2">The sequence shown here is derived from an EMBL/GenBank/DDBJ whole genome shotgun (WGS) entry which is preliminary data.</text>
</comment>
<dbReference type="Proteomes" id="UP001168579">
    <property type="component" value="Unassembled WGS sequence"/>
</dbReference>
<dbReference type="EMBL" id="JAUKUC010000001">
    <property type="protein sequence ID" value="MDO1513680.1"/>
    <property type="molecule type" value="Genomic_DNA"/>
</dbReference>
<evidence type="ECO:0000313" key="2">
    <source>
        <dbReference type="EMBL" id="MDO1514793.1"/>
    </source>
</evidence>
<keyword evidence="3" id="KW-1185">Reference proteome</keyword>
<reference evidence="2" key="2">
    <citation type="submission" date="2023-06" db="EMBL/GenBank/DDBJ databases">
        <authorList>
            <person name="Lucena T."/>
            <person name="Sun Q."/>
        </authorList>
    </citation>
    <scope>NUCLEOTIDE SEQUENCE</scope>
    <source>
        <strain evidence="2">CECT 8869</strain>
    </source>
</reference>
<reference evidence="2" key="1">
    <citation type="journal article" date="2014" name="Int. J. Syst. Evol. Microbiol.">
        <title>Complete genome of a new Firmicutes species belonging to the dominant human colonic microbiota ('Ruminococcus bicirculans') reveals two chromosomes and a selective capacity to utilize plant glucans.</title>
        <authorList>
            <consortium name="NISC Comparative Sequencing Program"/>
            <person name="Wegmann U."/>
            <person name="Louis P."/>
            <person name="Goesmann A."/>
            <person name="Henrissat B."/>
            <person name="Duncan S.H."/>
            <person name="Flint H.J."/>
        </authorList>
    </citation>
    <scope>NUCLEOTIDE SEQUENCE</scope>
    <source>
        <strain evidence="2">CECT 8869</strain>
    </source>
</reference>
<gene>
    <name evidence="1" type="ORF">Q2T41_13535</name>
    <name evidence="2" type="ORF">Q2T41_19270</name>
</gene>
<sequence length="58" mass="6780">MNTKQKELQFLAALGERKIKSIKTAYELTEAELLVIIRLHQRHNSMTTKNLTHLLSKF</sequence>